<keyword evidence="8" id="KW-0256">Endoplasmic reticulum</keyword>
<feature type="region of interest" description="Disordered" evidence="11">
    <location>
        <begin position="431"/>
        <end position="450"/>
    </location>
</feature>
<evidence type="ECO:0000256" key="11">
    <source>
        <dbReference type="SAM" id="MobiDB-lite"/>
    </source>
</evidence>
<dbReference type="InterPro" id="IPR017191">
    <property type="entry name" value="Junctophilin"/>
</dbReference>
<dbReference type="OMA" id="GHMHEEE"/>
<keyword evidence="13" id="KW-1185">Reference proteome</keyword>
<comment type="subcellular location">
    <subcellularLocation>
        <location evidence="3">Cell membrane</location>
    </subcellularLocation>
    <subcellularLocation>
        <location evidence="2">Endomembrane system</location>
        <topology evidence="2">Peripheral membrane protein</topology>
    </subcellularLocation>
    <subcellularLocation>
        <location evidence="1">Endoplasmic reticulum membrane</location>
        <topology evidence="1">Single-pass type IV membrane protein</topology>
    </subcellularLocation>
</comment>
<feature type="region of interest" description="Disordered" evidence="11">
    <location>
        <begin position="31"/>
        <end position="141"/>
    </location>
</feature>
<keyword evidence="10" id="KW-0472">Membrane</keyword>
<feature type="compositionally biased region" description="Polar residues" evidence="11">
    <location>
        <begin position="63"/>
        <end position="72"/>
    </location>
</feature>
<sequence length="677" mass="76718">MRHGYGIRNSVPYGMASIVRPSLRTSLTSLRSEHENGSIASSPENFGQRGGFAMDVSDDCTSDLESNKSATLRRNETSRRSRTLMGGFRSKRRKDKNKNRDSLVESGGSVASLRHNLKHQDSLKSNESTMSTSSVQSSCFESDMGHMHEEEASHDVTEVYMGEWKQDKRAGYGTSQRSDGYHYAGEWHNNKRHGYGSLIYPNGQKEEGKWKQNLLVASGKKKLFVIGSKKISERVEHAVELAGQAANLARAKADLAISRAAYAKEKAEMSDVEASEAREESIKARARAKDLASTLPPRGEGGDIKLDRKKSFFGRHLGGFDRKNRMRGTIVKSRSGSRSERGEGSHPSSQSSDRSIPSGLSNEWDGRGASPQNDSQMREARSTGNLCDGSPVPRRHRGTLDRMGNSQQSNPSDSSPQMDRRMLSMREYHQREYHSMDERYGPDGREYHMDRNRHYSDRSLTDLTPDSGISTTSDSDRLRREAIRSNHRKAPPRRQLTRQEGLDDAYHSSHGDHHDRYDHYNDRDYRDDYYDDDTPYNKYDNKFDKEDEDPYLHDHMVEEEDPEKLKQQHLKQKKKIKITELATKVDAAPPGHYRTFQGRFPATCGIKYQPKPEGEEDDVRDPELDGEGALVVHSAKMNWAASKGLTVLVLVLNVGFTVLFTSLFLQMEEEGNWDSWP</sequence>
<feature type="compositionally biased region" description="Basic and acidic residues" evidence="11">
    <location>
        <begin position="300"/>
        <end position="310"/>
    </location>
</feature>
<evidence type="ECO:0000256" key="3">
    <source>
        <dbReference type="ARBA" id="ARBA00004236"/>
    </source>
</evidence>
<dbReference type="OrthoDB" id="284854at2759"/>
<evidence type="ECO:0000256" key="1">
    <source>
        <dbReference type="ARBA" id="ARBA00004163"/>
    </source>
</evidence>
<dbReference type="GO" id="GO:0030314">
    <property type="term" value="C:junctional membrane complex"/>
    <property type="evidence" value="ECO:0000318"/>
    <property type="project" value="GO_Central"/>
</dbReference>
<accession>A0A7M7N5W3</accession>
<feature type="compositionally biased region" description="Basic and acidic residues" evidence="11">
    <location>
        <begin position="539"/>
        <end position="548"/>
    </location>
</feature>
<proteinExistence type="inferred from homology"/>
<feature type="region of interest" description="Disordered" evidence="11">
    <location>
        <begin position="285"/>
        <end position="419"/>
    </location>
</feature>
<dbReference type="SUPFAM" id="SSF82185">
    <property type="entry name" value="Histone H3 K4-specific methyltransferase SET7/9 N-terminal domain"/>
    <property type="match status" value="1"/>
</dbReference>
<dbReference type="KEGG" id="spu:576291"/>
<dbReference type="EnsemblMetazoa" id="XM_030975732">
    <property type="protein sequence ID" value="XP_030831592"/>
    <property type="gene ID" value="LOC576291"/>
</dbReference>
<dbReference type="PANTHER" id="PTHR23085:SF16">
    <property type="entry name" value="GH28348P"/>
    <property type="match status" value="1"/>
</dbReference>
<keyword evidence="9" id="KW-1133">Transmembrane helix</keyword>
<evidence type="ECO:0008006" key="14">
    <source>
        <dbReference type="Google" id="ProtNLM"/>
    </source>
</evidence>
<evidence type="ECO:0000313" key="13">
    <source>
        <dbReference type="Proteomes" id="UP000007110"/>
    </source>
</evidence>
<evidence type="ECO:0000256" key="5">
    <source>
        <dbReference type="ARBA" id="ARBA00022475"/>
    </source>
</evidence>
<dbReference type="InParanoid" id="A0A7M7N5W3"/>
<reference evidence="12" key="2">
    <citation type="submission" date="2021-01" db="UniProtKB">
        <authorList>
            <consortium name="EnsemblMetazoa"/>
        </authorList>
    </citation>
    <scope>IDENTIFICATION</scope>
</reference>
<feature type="compositionally biased region" description="Polar residues" evidence="11">
    <location>
        <begin position="461"/>
        <end position="473"/>
    </location>
</feature>
<feature type="compositionally biased region" description="Low complexity" evidence="11">
    <location>
        <begin position="345"/>
        <end position="358"/>
    </location>
</feature>
<evidence type="ECO:0000256" key="8">
    <source>
        <dbReference type="ARBA" id="ARBA00022824"/>
    </source>
</evidence>
<dbReference type="InterPro" id="IPR003409">
    <property type="entry name" value="MORN"/>
</dbReference>
<feature type="compositionally biased region" description="Basic and acidic residues" evidence="11">
    <location>
        <begin position="474"/>
        <end position="484"/>
    </location>
</feature>
<reference evidence="13" key="1">
    <citation type="submission" date="2015-02" db="EMBL/GenBank/DDBJ databases">
        <title>Genome sequencing for Strongylocentrotus purpuratus.</title>
        <authorList>
            <person name="Murali S."/>
            <person name="Liu Y."/>
            <person name="Vee V."/>
            <person name="English A."/>
            <person name="Wang M."/>
            <person name="Skinner E."/>
            <person name="Han Y."/>
            <person name="Muzny D.M."/>
            <person name="Worley K.C."/>
            <person name="Gibbs R.A."/>
        </authorList>
    </citation>
    <scope>NUCLEOTIDE SEQUENCE</scope>
</reference>
<evidence type="ECO:0000256" key="6">
    <source>
        <dbReference type="ARBA" id="ARBA00022692"/>
    </source>
</evidence>
<protein>
    <recommendedName>
        <fullName evidence="14">Junctophilin</fullName>
    </recommendedName>
</protein>
<dbReference type="GeneID" id="576291"/>
<keyword evidence="6" id="KW-0812">Transmembrane</keyword>
<feature type="compositionally biased region" description="Low complexity" evidence="11">
    <location>
        <begin position="125"/>
        <end position="138"/>
    </location>
</feature>
<dbReference type="GO" id="GO:0005886">
    <property type="term" value="C:plasma membrane"/>
    <property type="evidence" value="ECO:0000318"/>
    <property type="project" value="GO_Central"/>
</dbReference>
<organism evidence="12 13">
    <name type="scientific">Strongylocentrotus purpuratus</name>
    <name type="common">Purple sea urchin</name>
    <dbReference type="NCBI Taxonomy" id="7668"/>
    <lineage>
        <taxon>Eukaryota</taxon>
        <taxon>Metazoa</taxon>
        <taxon>Echinodermata</taxon>
        <taxon>Eleutherozoa</taxon>
        <taxon>Echinozoa</taxon>
        <taxon>Echinoidea</taxon>
        <taxon>Euechinoidea</taxon>
        <taxon>Echinacea</taxon>
        <taxon>Camarodonta</taxon>
        <taxon>Echinidea</taxon>
        <taxon>Strongylocentrotidae</taxon>
        <taxon>Strongylocentrotus</taxon>
    </lineage>
</organism>
<dbReference type="Pfam" id="PF02493">
    <property type="entry name" value="MORN"/>
    <property type="match status" value="2"/>
</dbReference>
<dbReference type="RefSeq" id="XP_030831592.1">
    <property type="nucleotide sequence ID" value="XM_030975732.1"/>
</dbReference>
<comment type="similarity">
    <text evidence="4">Belongs to the junctophilin family.</text>
</comment>
<evidence type="ECO:0000256" key="4">
    <source>
        <dbReference type="ARBA" id="ARBA00008599"/>
    </source>
</evidence>
<dbReference type="Gene3D" id="2.20.110.10">
    <property type="entry name" value="Histone H3 K4-specific methyltransferase SET7/9 N-terminal domain"/>
    <property type="match status" value="1"/>
</dbReference>
<evidence type="ECO:0000256" key="9">
    <source>
        <dbReference type="ARBA" id="ARBA00022989"/>
    </source>
</evidence>
<dbReference type="PANTHER" id="PTHR23085">
    <property type="entry name" value="GH28348P"/>
    <property type="match status" value="1"/>
</dbReference>
<evidence type="ECO:0000256" key="7">
    <source>
        <dbReference type="ARBA" id="ARBA00022737"/>
    </source>
</evidence>
<dbReference type="GO" id="GO:0005789">
    <property type="term" value="C:endoplasmic reticulum membrane"/>
    <property type="evidence" value="ECO:0000318"/>
    <property type="project" value="GO_Central"/>
</dbReference>
<evidence type="ECO:0000256" key="2">
    <source>
        <dbReference type="ARBA" id="ARBA00004184"/>
    </source>
</evidence>
<feature type="compositionally biased region" description="Low complexity" evidence="11">
    <location>
        <begin position="405"/>
        <end position="417"/>
    </location>
</feature>
<dbReference type="SMART" id="SM00698">
    <property type="entry name" value="MORN"/>
    <property type="match status" value="2"/>
</dbReference>
<dbReference type="FunFam" id="2.20.110.10:FF:000001">
    <property type="entry name" value="Junctophilin"/>
    <property type="match status" value="1"/>
</dbReference>
<feature type="compositionally biased region" description="Basic and acidic residues" evidence="11">
    <location>
        <begin position="500"/>
        <end position="528"/>
    </location>
</feature>
<feature type="compositionally biased region" description="Basic residues" evidence="11">
    <location>
        <begin position="485"/>
        <end position="496"/>
    </location>
</feature>
<evidence type="ECO:0000256" key="10">
    <source>
        <dbReference type="ARBA" id="ARBA00023136"/>
    </source>
</evidence>
<feature type="region of interest" description="Disordered" evidence="11">
    <location>
        <begin position="456"/>
        <end position="548"/>
    </location>
</feature>
<name>A0A7M7N5W3_STRPU</name>
<keyword evidence="7" id="KW-0677">Repeat</keyword>
<keyword evidence="5" id="KW-1003">Cell membrane</keyword>
<evidence type="ECO:0000313" key="12">
    <source>
        <dbReference type="EnsemblMetazoa" id="XP_030831592"/>
    </source>
</evidence>
<dbReference type="AlphaFoldDB" id="A0A7M7N5W3"/>
<dbReference type="Proteomes" id="UP000007110">
    <property type="component" value="Unassembled WGS sequence"/>
</dbReference>